<evidence type="ECO:0000259" key="7">
    <source>
        <dbReference type="PROSITE" id="PS50089"/>
    </source>
</evidence>
<protein>
    <submittedName>
        <fullName evidence="8">PHD and RING finger domain-containing protein 1</fullName>
    </submittedName>
</protein>
<dbReference type="PROSITE" id="PS00518">
    <property type="entry name" value="ZF_RING_1"/>
    <property type="match status" value="1"/>
</dbReference>
<feature type="compositionally biased region" description="Polar residues" evidence="6">
    <location>
        <begin position="824"/>
        <end position="846"/>
    </location>
</feature>
<feature type="region of interest" description="Disordered" evidence="6">
    <location>
        <begin position="1882"/>
        <end position="1909"/>
    </location>
</feature>
<dbReference type="InterPro" id="IPR057031">
    <property type="entry name" value="SFR19-like_C"/>
</dbReference>
<feature type="compositionally biased region" description="Basic residues" evidence="6">
    <location>
        <begin position="1434"/>
        <end position="1444"/>
    </location>
</feature>
<feature type="compositionally biased region" description="Basic and acidic residues" evidence="6">
    <location>
        <begin position="895"/>
        <end position="925"/>
    </location>
</feature>
<accession>A0AAV4G3Q7</accession>
<feature type="compositionally biased region" description="Polar residues" evidence="6">
    <location>
        <begin position="662"/>
        <end position="672"/>
    </location>
</feature>
<evidence type="ECO:0000313" key="8">
    <source>
        <dbReference type="EMBL" id="GFR80014.1"/>
    </source>
</evidence>
<dbReference type="GO" id="GO:0008270">
    <property type="term" value="F:zinc ion binding"/>
    <property type="evidence" value="ECO:0007669"/>
    <property type="project" value="UniProtKB-KW"/>
</dbReference>
<dbReference type="Pfam" id="PF13639">
    <property type="entry name" value="zf-RING_2"/>
    <property type="match status" value="1"/>
</dbReference>
<gene>
    <name evidence="8" type="ORF">ElyMa_005888700</name>
</gene>
<dbReference type="Pfam" id="PF23030">
    <property type="entry name" value="SCAF11-like_C"/>
    <property type="match status" value="1"/>
</dbReference>
<dbReference type="PANTHER" id="PTHR12618">
    <property type="entry name" value="PHD AND RING FINGER DOMAIN-CONTAINING PROTEIN 1"/>
    <property type="match status" value="1"/>
</dbReference>
<feature type="compositionally biased region" description="Low complexity" evidence="6">
    <location>
        <begin position="521"/>
        <end position="530"/>
    </location>
</feature>
<feature type="compositionally biased region" description="Basic and acidic residues" evidence="6">
    <location>
        <begin position="1467"/>
        <end position="1478"/>
    </location>
</feature>
<feature type="coiled-coil region" evidence="5">
    <location>
        <begin position="1257"/>
        <end position="1289"/>
    </location>
</feature>
<feature type="region of interest" description="Disordered" evidence="6">
    <location>
        <begin position="518"/>
        <end position="589"/>
    </location>
</feature>
<dbReference type="InterPro" id="IPR017907">
    <property type="entry name" value="Znf_RING_CS"/>
</dbReference>
<evidence type="ECO:0000256" key="6">
    <source>
        <dbReference type="SAM" id="MobiDB-lite"/>
    </source>
</evidence>
<dbReference type="InterPro" id="IPR013083">
    <property type="entry name" value="Znf_RING/FYVE/PHD"/>
</dbReference>
<feature type="compositionally biased region" description="Basic and acidic residues" evidence="6">
    <location>
        <begin position="1021"/>
        <end position="1050"/>
    </location>
</feature>
<feature type="compositionally biased region" description="Basic residues" evidence="6">
    <location>
        <begin position="1498"/>
        <end position="1512"/>
    </location>
</feature>
<dbReference type="PANTHER" id="PTHR12618:SF20">
    <property type="entry name" value="PHD AND RING FINGER DOMAIN-CONTAINING PROTEIN 1"/>
    <property type="match status" value="1"/>
</dbReference>
<dbReference type="InterPro" id="IPR047157">
    <property type="entry name" value="PHRF1/Atg35"/>
</dbReference>
<feature type="compositionally biased region" description="Pro residues" evidence="6">
    <location>
        <begin position="1563"/>
        <end position="1572"/>
    </location>
</feature>
<keyword evidence="2 4" id="KW-0863">Zinc-finger</keyword>
<feature type="compositionally biased region" description="Basic residues" evidence="6">
    <location>
        <begin position="262"/>
        <end position="311"/>
    </location>
</feature>
<dbReference type="EMBL" id="BMAT01011834">
    <property type="protein sequence ID" value="GFR80014.1"/>
    <property type="molecule type" value="Genomic_DNA"/>
</dbReference>
<dbReference type="CDD" id="cd16635">
    <property type="entry name" value="mRING-HC-C3HC3D_PHRF1"/>
    <property type="match status" value="1"/>
</dbReference>
<feature type="compositionally biased region" description="Basic and acidic residues" evidence="6">
    <location>
        <begin position="1193"/>
        <end position="1210"/>
    </location>
</feature>
<feature type="compositionally biased region" description="Acidic residues" evidence="6">
    <location>
        <begin position="1118"/>
        <end position="1128"/>
    </location>
</feature>
<keyword evidence="1" id="KW-0479">Metal-binding</keyword>
<feature type="domain" description="RING-type" evidence="7">
    <location>
        <begin position="111"/>
        <end position="152"/>
    </location>
</feature>
<evidence type="ECO:0000256" key="2">
    <source>
        <dbReference type="ARBA" id="ARBA00022771"/>
    </source>
</evidence>
<feature type="compositionally biased region" description="Low complexity" evidence="6">
    <location>
        <begin position="312"/>
        <end position="328"/>
    </location>
</feature>
<evidence type="ECO:0000256" key="4">
    <source>
        <dbReference type="PROSITE-ProRule" id="PRU00175"/>
    </source>
</evidence>
<evidence type="ECO:0000256" key="5">
    <source>
        <dbReference type="SAM" id="Coils"/>
    </source>
</evidence>
<feature type="compositionally biased region" description="Acidic residues" evidence="6">
    <location>
        <begin position="33"/>
        <end position="88"/>
    </location>
</feature>
<comment type="caution">
    <text evidence="8">The sequence shown here is derived from an EMBL/GenBank/DDBJ whole genome shotgun (WGS) entry which is preliminary data.</text>
</comment>
<evidence type="ECO:0000256" key="3">
    <source>
        <dbReference type="ARBA" id="ARBA00022833"/>
    </source>
</evidence>
<feature type="region of interest" description="Disordered" evidence="6">
    <location>
        <begin position="422"/>
        <end position="455"/>
    </location>
</feature>
<feature type="compositionally biased region" description="Polar residues" evidence="6">
    <location>
        <begin position="763"/>
        <end position="793"/>
    </location>
</feature>
<evidence type="ECO:0000256" key="1">
    <source>
        <dbReference type="ARBA" id="ARBA00022723"/>
    </source>
</evidence>
<dbReference type="SUPFAM" id="SSF57850">
    <property type="entry name" value="RING/U-box"/>
    <property type="match status" value="1"/>
</dbReference>
<dbReference type="Gene3D" id="3.30.40.10">
    <property type="entry name" value="Zinc/RING finger domain, C3HC4 (zinc finger)"/>
    <property type="match status" value="1"/>
</dbReference>
<feature type="compositionally biased region" description="Low complexity" evidence="6">
    <location>
        <begin position="1731"/>
        <end position="1742"/>
    </location>
</feature>
<feature type="compositionally biased region" description="Basic residues" evidence="6">
    <location>
        <begin position="1415"/>
        <end position="1425"/>
    </location>
</feature>
<feature type="compositionally biased region" description="Basic and acidic residues" evidence="6">
    <location>
        <begin position="1096"/>
        <end position="1117"/>
    </location>
</feature>
<evidence type="ECO:0000313" key="9">
    <source>
        <dbReference type="Proteomes" id="UP000762676"/>
    </source>
</evidence>
<feature type="compositionally biased region" description="Acidic residues" evidence="6">
    <location>
        <begin position="1138"/>
        <end position="1152"/>
    </location>
</feature>
<feature type="region of interest" description="Disordered" evidence="6">
    <location>
        <begin position="241"/>
        <end position="375"/>
    </location>
</feature>
<feature type="compositionally biased region" description="Polar residues" evidence="6">
    <location>
        <begin position="1893"/>
        <end position="1903"/>
    </location>
</feature>
<feature type="region of interest" description="Disordered" evidence="6">
    <location>
        <begin position="1"/>
        <end position="107"/>
    </location>
</feature>
<feature type="region of interest" description="Disordered" evidence="6">
    <location>
        <begin position="1021"/>
        <end position="1238"/>
    </location>
</feature>
<feature type="compositionally biased region" description="Polar residues" evidence="6">
    <location>
        <begin position="536"/>
        <end position="553"/>
    </location>
</feature>
<dbReference type="Proteomes" id="UP000762676">
    <property type="component" value="Unassembled WGS sequence"/>
</dbReference>
<feature type="compositionally biased region" description="Acidic residues" evidence="6">
    <location>
        <begin position="1211"/>
        <end position="1232"/>
    </location>
</feature>
<feature type="compositionally biased region" description="Low complexity" evidence="6">
    <location>
        <begin position="559"/>
        <end position="576"/>
    </location>
</feature>
<sequence length="1995" mass="220333">MEEEAHIDNSSLEAEELVAEGNQGAEGEQAVSDGEEESDEESTSDEEEGSEDEEEEDVDEAMDENEGEDDDDDDEEEEEDEESEDEDALQQPAEVEGAEGDSSGDENCDQCPICLNRLRQQDVGMPECCDHVFCLECIQLWSKNVNTCPVDRQVFHIILAKHAGEDKVYAQFPVENRQELEVEEDEVQEDDTVCEVCEEEPLQQGRQIARTRVSERVRRIIADARAARAERRRIVAQRIADRDSFMDEDPTPGPSSSSTPRRGTKRKRTTRRKTTKKRKTTTKKKKVPKKGTAGKRKKKRRKLKRKSRTAKKTAVSSAASSGTSPALARTAQTSVTVKGRIADRLGIKPPPRGRSMPTQKAPASGQTRGASRYEAAPSFSILGAKDELYSFAEEEGEERVPVNRPAIPASTLSRSALHSHRPLGHGRIAHSRRPAVTPTPGVTSPQAATTKTSTADAAKVNSIQSAPASSSFDLLGSIMTNQDLLAKSSRHITIQRDGSLTAASSSLEIHAAARKIKLARSSDSSSSVASIGNAGDNATASSTASVDTPSSIGNAGDNATASSTASVDTPSSASSSNFCNQPEKPMHENVLPSLDSLKSQPLESCGGRGASDKNVQSLTALPNTTALQSHSTSLLKPRVNANADTLHVHEHSLKTDVHRLSELSNNGDNVKVNSERQNKDQADPNSGRDKTSRTASSEHADNKGGVCEHHSGVSAHQSGLQMSNDNPEQQKQTSQHKPSHKDHQNSTLQGASRSKEKRRAVSSHINNHINSPLDSTTPTTGDKTCSDLESSSLEGEIPSTRDTTECEITGNAETKNSETKQEIESTTGMGSGQELTYTTDLKGNSLETEKESSFESNSKQCENNNSESEKALQGEISLTRSSSKDNSAQSNETPNDDRHQDKETLSTVHEAKEEQKETPEYSHTHLEEKFYNSTSNILKREILERETFAESFSRQEEYLNPREALDTSSFLQMPREEDRGWSDDHIIYEEAGWGDYSFEGEEELGCTGYEKNRKENLAVVSDYDKKVRGENVGEQGKKMDVDNPEARDGNDAVNSTDKPEVRDGNDGVSSTEKQEETFANSPEDLLETDGALDNTENIKKDENCHVEKLAAVVKEEGEASDSGEEGEVRDENPRDLDGDYEEGEIVDEDETDYQIRKQKTQSDQHAVEKSAITSASAALPTESDQAKDTPLAEENKAEITGEIEQDKKEEEIEEEDDEEELEESSEEDDYDPDNPINANFTLGAFLASVRSNEFDRKKEKAARREAIRLRKEEKEKREEAEKLAKQNAKISIYDFIGSSAKKFGVFVPTPDPKKEEAAEPTSKGKGRGTKPVTTEVEQHAVTHNSYRPRAAPWGDREKGGRELRHDRPPTSPDMHNSEPSWRDKEREYPMSFHNSRGRGRMPRNWNTPGQFHPHSSQRHRRRHSRSPPDGRDHHREKRLQRQRSRSPQSTSVHRESRRGDRRRARRRVPEAEEQKENNSESSNSESSDDEKRAEGRRRNAARGHKRSKRKWGRYSSEMNGSVSSEGESDDSGSSNDEAGRDNGEPEVDSDEEVLAKRTSPIHIPAPPLPASPSPQSARSPMSPPSPPAYSPVGPASPVEPPPPPPSPPRPKQQSIRPVQKVQEQHLHQQHQQQQQQQQHSHPHPQQHSQQYSQAYHQHQAQQQQAAQSSQSQAQYAQRYPQHPHYSQQYAHAYPQYSQRPGQTSQYPAHPAVSASQYSYPHPHSAYPRGQAPPAANSRAAPSGHPAYHYYPSQSTVSAQTSGHQQPAATSYQHSVPARPGYPPYSYQYAHPGYSTARHPYQVASAAPGSTSQAYPHSQQTAAYQAAVAARSASASTTATARAAYPVSGYTAQTSHNPSGSVQTGLTARTSHDINSRFVGRVASPPSEMARPTRVSSYRISPSEPSFKGVPTSDRIASNLLLDEVKKGFRQLVEDAVRSALKPAWNAKKVTKDEYKDIFKRAVDKVCGSKETVVQQDKIQYLVEAYVAKARKTRTS</sequence>
<feature type="compositionally biased region" description="Low complexity" evidence="6">
    <location>
        <begin position="1519"/>
        <end position="1536"/>
    </location>
</feature>
<dbReference type="SMART" id="SM00184">
    <property type="entry name" value="RING"/>
    <property type="match status" value="1"/>
</dbReference>
<feature type="compositionally biased region" description="Basic and acidic residues" evidence="6">
    <location>
        <begin position="673"/>
        <end position="711"/>
    </location>
</feature>
<keyword evidence="9" id="KW-1185">Reference proteome</keyword>
<dbReference type="InterPro" id="IPR001841">
    <property type="entry name" value="Znf_RING"/>
</dbReference>
<feature type="region of interest" description="Disordered" evidence="6">
    <location>
        <begin position="660"/>
        <end position="925"/>
    </location>
</feature>
<feature type="compositionally biased region" description="Polar residues" evidence="6">
    <location>
        <begin position="854"/>
        <end position="866"/>
    </location>
</feature>
<feature type="compositionally biased region" description="Low complexity" evidence="6">
    <location>
        <begin position="1629"/>
        <end position="1677"/>
    </location>
</feature>
<proteinExistence type="predicted"/>
<feature type="compositionally biased region" description="Acidic residues" evidence="6">
    <location>
        <begin position="96"/>
        <end position="107"/>
    </location>
</feature>
<feature type="compositionally biased region" description="Polar residues" evidence="6">
    <location>
        <begin position="714"/>
        <end position="736"/>
    </location>
</feature>
<feature type="compositionally biased region" description="Basic residues" evidence="6">
    <location>
        <begin position="422"/>
        <end position="433"/>
    </location>
</feature>
<feature type="compositionally biased region" description="Pro residues" evidence="6">
    <location>
        <begin position="1597"/>
        <end position="1610"/>
    </location>
</feature>
<feature type="compositionally biased region" description="Polar residues" evidence="6">
    <location>
        <begin position="1684"/>
        <end position="1706"/>
    </location>
</feature>
<keyword evidence="3" id="KW-0862">Zinc</keyword>
<name>A0AAV4G3Q7_9GAST</name>
<organism evidence="8 9">
    <name type="scientific">Elysia marginata</name>
    <dbReference type="NCBI Taxonomy" id="1093978"/>
    <lineage>
        <taxon>Eukaryota</taxon>
        <taxon>Metazoa</taxon>
        <taxon>Spiralia</taxon>
        <taxon>Lophotrochozoa</taxon>
        <taxon>Mollusca</taxon>
        <taxon>Gastropoda</taxon>
        <taxon>Heterobranchia</taxon>
        <taxon>Euthyneura</taxon>
        <taxon>Panpulmonata</taxon>
        <taxon>Sacoglossa</taxon>
        <taxon>Placobranchoidea</taxon>
        <taxon>Plakobranchidae</taxon>
        <taxon>Elysia</taxon>
    </lineage>
</organism>
<feature type="compositionally biased region" description="Polar residues" evidence="6">
    <location>
        <begin position="1751"/>
        <end position="1773"/>
    </location>
</feature>
<feature type="compositionally biased region" description="Basic and acidic residues" evidence="6">
    <location>
        <begin position="1354"/>
        <end position="1368"/>
    </location>
</feature>
<reference evidence="8 9" key="1">
    <citation type="journal article" date="2021" name="Elife">
        <title>Chloroplast acquisition without the gene transfer in kleptoplastic sea slugs, Plakobranchus ocellatus.</title>
        <authorList>
            <person name="Maeda T."/>
            <person name="Takahashi S."/>
            <person name="Yoshida T."/>
            <person name="Shimamura S."/>
            <person name="Takaki Y."/>
            <person name="Nagai Y."/>
            <person name="Toyoda A."/>
            <person name="Suzuki Y."/>
            <person name="Arimoto A."/>
            <person name="Ishii H."/>
            <person name="Satoh N."/>
            <person name="Nishiyama T."/>
            <person name="Hasebe M."/>
            <person name="Maruyama T."/>
            <person name="Minagawa J."/>
            <person name="Obokata J."/>
            <person name="Shigenobu S."/>
        </authorList>
    </citation>
    <scope>NUCLEOTIDE SEQUENCE [LARGE SCALE GENOMIC DNA]</scope>
</reference>
<feature type="region of interest" description="Disordered" evidence="6">
    <location>
        <begin position="1307"/>
        <end position="1776"/>
    </location>
</feature>
<dbReference type="PROSITE" id="PS50089">
    <property type="entry name" value="ZF_RING_2"/>
    <property type="match status" value="1"/>
</dbReference>
<keyword evidence="5" id="KW-0175">Coiled coil</keyword>
<feature type="compositionally biased region" description="Polar residues" evidence="6">
    <location>
        <begin position="876"/>
        <end position="893"/>
    </location>
</feature>